<gene>
    <name evidence="1" type="ORF">BDV96DRAFT_574703</name>
</gene>
<name>A0A6A5Z9B5_9PLEO</name>
<proteinExistence type="predicted"/>
<evidence type="ECO:0000313" key="1">
    <source>
        <dbReference type="EMBL" id="KAF2115865.1"/>
    </source>
</evidence>
<dbReference type="Proteomes" id="UP000799770">
    <property type="component" value="Unassembled WGS sequence"/>
</dbReference>
<protein>
    <submittedName>
        <fullName evidence="1">Uncharacterized protein</fullName>
    </submittedName>
</protein>
<accession>A0A6A5Z9B5</accession>
<reference evidence="1" key="1">
    <citation type="journal article" date="2020" name="Stud. Mycol.">
        <title>101 Dothideomycetes genomes: a test case for predicting lifestyles and emergence of pathogens.</title>
        <authorList>
            <person name="Haridas S."/>
            <person name="Albert R."/>
            <person name="Binder M."/>
            <person name="Bloem J."/>
            <person name="Labutti K."/>
            <person name="Salamov A."/>
            <person name="Andreopoulos B."/>
            <person name="Baker S."/>
            <person name="Barry K."/>
            <person name="Bills G."/>
            <person name="Bluhm B."/>
            <person name="Cannon C."/>
            <person name="Castanera R."/>
            <person name="Culley D."/>
            <person name="Daum C."/>
            <person name="Ezra D."/>
            <person name="Gonzalez J."/>
            <person name="Henrissat B."/>
            <person name="Kuo A."/>
            <person name="Liang C."/>
            <person name="Lipzen A."/>
            <person name="Lutzoni F."/>
            <person name="Magnuson J."/>
            <person name="Mondo S."/>
            <person name="Nolan M."/>
            <person name="Ohm R."/>
            <person name="Pangilinan J."/>
            <person name="Park H.-J."/>
            <person name="Ramirez L."/>
            <person name="Alfaro M."/>
            <person name="Sun H."/>
            <person name="Tritt A."/>
            <person name="Yoshinaga Y."/>
            <person name="Zwiers L.-H."/>
            <person name="Turgeon B."/>
            <person name="Goodwin S."/>
            <person name="Spatafora J."/>
            <person name="Crous P."/>
            <person name="Grigoriev I."/>
        </authorList>
    </citation>
    <scope>NUCLEOTIDE SEQUENCE</scope>
    <source>
        <strain evidence="1">CBS 627.86</strain>
    </source>
</reference>
<keyword evidence="2" id="KW-1185">Reference proteome</keyword>
<organism evidence="1 2">
    <name type="scientific">Lophiotrema nucula</name>
    <dbReference type="NCBI Taxonomy" id="690887"/>
    <lineage>
        <taxon>Eukaryota</taxon>
        <taxon>Fungi</taxon>
        <taxon>Dikarya</taxon>
        <taxon>Ascomycota</taxon>
        <taxon>Pezizomycotina</taxon>
        <taxon>Dothideomycetes</taxon>
        <taxon>Pleosporomycetidae</taxon>
        <taxon>Pleosporales</taxon>
        <taxon>Lophiotremataceae</taxon>
        <taxon>Lophiotrema</taxon>
    </lineage>
</organism>
<dbReference type="EMBL" id="ML977322">
    <property type="protein sequence ID" value="KAF2115865.1"/>
    <property type="molecule type" value="Genomic_DNA"/>
</dbReference>
<evidence type="ECO:0000313" key="2">
    <source>
        <dbReference type="Proteomes" id="UP000799770"/>
    </source>
</evidence>
<sequence length="155" mass="16670">MMPCKLRAHWERGVSVRLSLRVQCFESGPEACPKLIAADSHKPIDRPPASGCSVPLSPRSASRFSHLFRGGSARVQCSSASLPYAFITAIWHQSCAFLVLLATTTLCCGCRLTLSSIDSIHGRRLCGDDDSTLGLGRNVASLEPWEHDCGAASGR</sequence>
<dbReference type="AlphaFoldDB" id="A0A6A5Z9B5"/>